<reference evidence="1" key="1">
    <citation type="journal article" name="BMC Genomics">
        <title>Long-read sequencing and de novo genome assembly of marine medaka (Oryzias melastigma).</title>
        <authorList>
            <person name="Liang P."/>
            <person name="Saqib H.S.A."/>
            <person name="Ni X."/>
            <person name="Shen Y."/>
        </authorList>
    </citation>
    <scope>NUCLEOTIDE SEQUENCE</scope>
    <source>
        <strain evidence="1">Bigg-433</strain>
    </source>
</reference>
<comment type="caution">
    <text evidence="1">The sequence shown here is derived from an EMBL/GenBank/DDBJ whole genome shotgun (WGS) entry which is preliminary data.</text>
</comment>
<gene>
    <name evidence="1" type="ORF">FQA47_016667</name>
</gene>
<dbReference type="AlphaFoldDB" id="A0A834F1Y5"/>
<accession>A0A834F1Y5</accession>
<evidence type="ECO:0000313" key="2">
    <source>
        <dbReference type="Proteomes" id="UP000646548"/>
    </source>
</evidence>
<evidence type="ECO:0000313" key="1">
    <source>
        <dbReference type="EMBL" id="KAF6718236.1"/>
    </source>
</evidence>
<protein>
    <submittedName>
        <fullName evidence="1">Uncharacterized protein</fullName>
    </submittedName>
</protein>
<proteinExistence type="predicted"/>
<organism evidence="1 2">
    <name type="scientific">Oryzias melastigma</name>
    <name type="common">Marine medaka</name>
    <dbReference type="NCBI Taxonomy" id="30732"/>
    <lineage>
        <taxon>Eukaryota</taxon>
        <taxon>Metazoa</taxon>
        <taxon>Chordata</taxon>
        <taxon>Craniata</taxon>
        <taxon>Vertebrata</taxon>
        <taxon>Euteleostomi</taxon>
        <taxon>Actinopterygii</taxon>
        <taxon>Neopterygii</taxon>
        <taxon>Teleostei</taxon>
        <taxon>Neoteleostei</taxon>
        <taxon>Acanthomorphata</taxon>
        <taxon>Ovalentaria</taxon>
        <taxon>Atherinomorphae</taxon>
        <taxon>Beloniformes</taxon>
        <taxon>Adrianichthyidae</taxon>
        <taxon>Oryziinae</taxon>
        <taxon>Oryzias</taxon>
    </lineage>
</organism>
<name>A0A834F1Y5_ORYME</name>
<sequence length="104" mass="11218">MISGGKRLLFYKLINISVLIGNVSRRADKEGEGAGSDTDSPVEVYLSAVVRRTFPVSRMKVCPSVTATPETDLATPELQTQELSRCSVAMETERKPSLGDVAGM</sequence>
<dbReference type="Proteomes" id="UP000646548">
    <property type="component" value="Unassembled WGS sequence"/>
</dbReference>
<dbReference type="EMBL" id="WKFB01000764">
    <property type="protein sequence ID" value="KAF6718236.1"/>
    <property type="molecule type" value="Genomic_DNA"/>
</dbReference>